<evidence type="ECO:0000256" key="1">
    <source>
        <dbReference type="SAM" id="MobiDB-lite"/>
    </source>
</evidence>
<feature type="region of interest" description="Disordered" evidence="1">
    <location>
        <begin position="1"/>
        <end position="103"/>
    </location>
</feature>
<dbReference type="AlphaFoldDB" id="A0A067MLM8"/>
<name>A0A067MLM8_BOTB1</name>
<dbReference type="InParanoid" id="A0A067MLM8"/>
<organism evidence="2 3">
    <name type="scientific">Botryobasidium botryosum (strain FD-172 SS1)</name>
    <dbReference type="NCBI Taxonomy" id="930990"/>
    <lineage>
        <taxon>Eukaryota</taxon>
        <taxon>Fungi</taxon>
        <taxon>Dikarya</taxon>
        <taxon>Basidiomycota</taxon>
        <taxon>Agaricomycotina</taxon>
        <taxon>Agaricomycetes</taxon>
        <taxon>Cantharellales</taxon>
        <taxon>Botryobasidiaceae</taxon>
        <taxon>Botryobasidium</taxon>
    </lineage>
</organism>
<dbReference type="Proteomes" id="UP000027195">
    <property type="component" value="Unassembled WGS sequence"/>
</dbReference>
<gene>
    <name evidence="2" type="ORF">BOTBODRAFT_410365</name>
</gene>
<proteinExistence type="predicted"/>
<feature type="compositionally biased region" description="Basic and acidic residues" evidence="1">
    <location>
        <begin position="1"/>
        <end position="11"/>
    </location>
</feature>
<feature type="compositionally biased region" description="Pro residues" evidence="1">
    <location>
        <begin position="57"/>
        <end position="67"/>
    </location>
</feature>
<evidence type="ECO:0000313" key="2">
    <source>
        <dbReference type="EMBL" id="KDQ12777.1"/>
    </source>
</evidence>
<dbReference type="HOGENOM" id="CLU_2263314_0_0_1"/>
<feature type="compositionally biased region" description="Basic and acidic residues" evidence="1">
    <location>
        <begin position="76"/>
        <end position="90"/>
    </location>
</feature>
<accession>A0A067MLM8</accession>
<sequence>MSEQPAARDEYTSDPFNFGEEVAPYEDDDGAYEEYDEEQYGDIDGLWDDNFEDPALAPQPQPEPIPSPLTSSTPKRRLEESEDENAHEGVADVSVQGMWIMKG</sequence>
<evidence type="ECO:0000313" key="3">
    <source>
        <dbReference type="Proteomes" id="UP000027195"/>
    </source>
</evidence>
<reference evidence="3" key="1">
    <citation type="journal article" date="2014" name="Proc. Natl. Acad. Sci. U.S.A.">
        <title>Extensive sampling of basidiomycete genomes demonstrates inadequacy of the white-rot/brown-rot paradigm for wood decay fungi.</title>
        <authorList>
            <person name="Riley R."/>
            <person name="Salamov A.A."/>
            <person name="Brown D.W."/>
            <person name="Nagy L.G."/>
            <person name="Floudas D."/>
            <person name="Held B.W."/>
            <person name="Levasseur A."/>
            <person name="Lombard V."/>
            <person name="Morin E."/>
            <person name="Otillar R."/>
            <person name="Lindquist E.A."/>
            <person name="Sun H."/>
            <person name="LaButti K.M."/>
            <person name="Schmutz J."/>
            <person name="Jabbour D."/>
            <person name="Luo H."/>
            <person name="Baker S.E."/>
            <person name="Pisabarro A.G."/>
            <person name="Walton J.D."/>
            <person name="Blanchette R.A."/>
            <person name="Henrissat B."/>
            <person name="Martin F."/>
            <person name="Cullen D."/>
            <person name="Hibbett D.S."/>
            <person name="Grigoriev I.V."/>
        </authorList>
    </citation>
    <scope>NUCLEOTIDE SEQUENCE [LARGE SCALE GENOMIC DNA]</scope>
    <source>
        <strain evidence="3">FD-172 SS1</strain>
    </source>
</reference>
<protein>
    <submittedName>
        <fullName evidence="2">Uncharacterized protein</fullName>
    </submittedName>
</protein>
<keyword evidence="3" id="KW-1185">Reference proteome</keyword>
<feature type="compositionally biased region" description="Acidic residues" evidence="1">
    <location>
        <begin position="23"/>
        <end position="52"/>
    </location>
</feature>
<dbReference type="EMBL" id="KL198048">
    <property type="protein sequence ID" value="KDQ12777.1"/>
    <property type="molecule type" value="Genomic_DNA"/>
</dbReference>